<organism evidence="15 16">
    <name type="scientific">Cyclotella atomus</name>
    <dbReference type="NCBI Taxonomy" id="382360"/>
    <lineage>
        <taxon>Eukaryota</taxon>
        <taxon>Sar</taxon>
        <taxon>Stramenopiles</taxon>
        <taxon>Ochrophyta</taxon>
        <taxon>Bacillariophyta</taxon>
        <taxon>Coscinodiscophyceae</taxon>
        <taxon>Thalassiosirophycidae</taxon>
        <taxon>Stephanodiscales</taxon>
        <taxon>Stephanodiscaceae</taxon>
        <taxon>Cyclotella</taxon>
    </lineage>
</organism>
<keyword evidence="9 14" id="KW-0256">Endoplasmic reticulum</keyword>
<evidence type="ECO:0000256" key="12">
    <source>
        <dbReference type="ARBA" id="ARBA00023136"/>
    </source>
</evidence>
<feature type="transmembrane region" description="Helical" evidence="14">
    <location>
        <begin position="21"/>
        <end position="41"/>
    </location>
</feature>
<comment type="caution">
    <text evidence="15">The sequence shown here is derived from an EMBL/GenBank/DDBJ whole genome shotgun (WGS) entry which is preliminary data.</text>
</comment>
<protein>
    <recommendedName>
        <fullName evidence="14">Acyltransferase</fullName>
        <ecNumber evidence="14">2.3.1.-</ecNumber>
    </recommendedName>
</protein>
<proteinExistence type="inferred from homology"/>
<dbReference type="GO" id="GO:0016746">
    <property type="term" value="F:acyltransferase activity"/>
    <property type="evidence" value="ECO:0007669"/>
    <property type="project" value="UniProtKB-KW"/>
</dbReference>
<evidence type="ECO:0000256" key="9">
    <source>
        <dbReference type="ARBA" id="ARBA00022824"/>
    </source>
</evidence>
<evidence type="ECO:0000256" key="11">
    <source>
        <dbReference type="ARBA" id="ARBA00023098"/>
    </source>
</evidence>
<keyword evidence="5" id="KW-0444">Lipid biosynthesis</keyword>
<dbReference type="Proteomes" id="UP001530400">
    <property type="component" value="Unassembled WGS sequence"/>
</dbReference>
<dbReference type="EMBL" id="JALLPJ020001068">
    <property type="protein sequence ID" value="KAL3777033.1"/>
    <property type="molecule type" value="Genomic_DNA"/>
</dbReference>
<dbReference type="SUPFAM" id="SSF69593">
    <property type="entry name" value="Glycerol-3-phosphate (1)-acyltransferase"/>
    <property type="match status" value="1"/>
</dbReference>
<evidence type="ECO:0000313" key="16">
    <source>
        <dbReference type="Proteomes" id="UP001530400"/>
    </source>
</evidence>
<evidence type="ECO:0000256" key="7">
    <source>
        <dbReference type="ARBA" id="ARBA00022692"/>
    </source>
</evidence>
<comment type="pathway">
    <text evidence="3">Lipid metabolism.</text>
</comment>
<accession>A0ABD3NMB3</accession>
<evidence type="ECO:0000256" key="3">
    <source>
        <dbReference type="ARBA" id="ARBA00005189"/>
    </source>
</evidence>
<dbReference type="PANTHER" id="PTHR12317">
    <property type="entry name" value="DIACYLGLYCEROL O-ACYLTRANSFERASE"/>
    <property type="match status" value="1"/>
</dbReference>
<evidence type="ECO:0000256" key="10">
    <source>
        <dbReference type="ARBA" id="ARBA00022989"/>
    </source>
</evidence>
<dbReference type="GO" id="GO:0006071">
    <property type="term" value="P:glycerol metabolic process"/>
    <property type="evidence" value="ECO:0007669"/>
    <property type="project" value="UniProtKB-KW"/>
</dbReference>
<keyword evidence="13" id="KW-0012">Acyltransferase</keyword>
<gene>
    <name evidence="15" type="ORF">ACHAWO_013307</name>
</gene>
<keyword evidence="7 14" id="KW-0812">Transmembrane</keyword>
<comment type="pathway">
    <text evidence="2">Glycerolipid metabolism; triacylglycerol biosynthesis.</text>
</comment>
<keyword evidence="10 14" id="KW-1133">Transmembrane helix</keyword>
<evidence type="ECO:0000256" key="6">
    <source>
        <dbReference type="ARBA" id="ARBA00022679"/>
    </source>
</evidence>
<keyword evidence="11" id="KW-0443">Lipid metabolism</keyword>
<sequence length="387" mass="43617">MCAPTTAKEQPQQQRLRKIPLLTRINIFLINLAFAVLHVILKPTGLEPIISALAVGNLFGLILPCFGVIAVLAHIIVGPILNAFLPNAYETYVLEYKWQWFGALFLLNVLVGLMDDSHHDVEGANNRLKSSTNPIIQASNAFWMSSFEYVQMTVKPWAEDATLPLNRQYIFACHPHGIHCMPLAIFHGKGTAFDRRFPGICENKLSGLAASVVFRLPGVREFFLSLPYIDASRHVVERALRADRSIFVCTGSGEESLLTKPGEDTLVLSRRKGFVRLALSFGCDIVPIFGVGNSDLFKTYSWGMGFRMWLQKRLHISIPIFHGRYLTPLPYKKPVTVLVGEPLCLPKPKVRGEKPDDELVEKYLKIYIERVKELHKQNTVGRKLQII</sequence>
<evidence type="ECO:0000256" key="5">
    <source>
        <dbReference type="ARBA" id="ARBA00022516"/>
    </source>
</evidence>
<dbReference type="PANTHER" id="PTHR12317:SF0">
    <property type="entry name" value="ACYLTRANSFERASE"/>
    <property type="match status" value="1"/>
</dbReference>
<evidence type="ECO:0000256" key="14">
    <source>
        <dbReference type="RuleBase" id="RU367023"/>
    </source>
</evidence>
<keyword evidence="12 14" id="KW-0472">Membrane</keyword>
<dbReference type="GO" id="GO:0006629">
    <property type="term" value="P:lipid metabolic process"/>
    <property type="evidence" value="ECO:0007669"/>
    <property type="project" value="UniProtKB-KW"/>
</dbReference>
<evidence type="ECO:0000256" key="2">
    <source>
        <dbReference type="ARBA" id="ARBA00004771"/>
    </source>
</evidence>
<dbReference type="CDD" id="cd07987">
    <property type="entry name" value="LPLAT_MGAT-like"/>
    <property type="match status" value="1"/>
</dbReference>
<reference evidence="15 16" key="1">
    <citation type="submission" date="2024-10" db="EMBL/GenBank/DDBJ databases">
        <title>Updated reference genomes for cyclostephanoid diatoms.</title>
        <authorList>
            <person name="Roberts W.R."/>
            <person name="Alverson A.J."/>
        </authorList>
    </citation>
    <scope>NUCLEOTIDE SEQUENCE [LARGE SCALE GENOMIC DNA]</scope>
    <source>
        <strain evidence="15 16">AJA010-31</strain>
    </source>
</reference>
<comment type="subcellular location">
    <subcellularLocation>
        <location evidence="1 14">Endoplasmic reticulum membrane</location>
        <topology evidence="1 14">Multi-pass membrane protein</topology>
    </subcellularLocation>
</comment>
<evidence type="ECO:0000256" key="13">
    <source>
        <dbReference type="ARBA" id="ARBA00023315"/>
    </source>
</evidence>
<evidence type="ECO:0000313" key="15">
    <source>
        <dbReference type="EMBL" id="KAL3777033.1"/>
    </source>
</evidence>
<dbReference type="AlphaFoldDB" id="A0ABD3NMB3"/>
<evidence type="ECO:0000256" key="8">
    <source>
        <dbReference type="ARBA" id="ARBA00022798"/>
    </source>
</evidence>
<keyword evidence="8" id="KW-0319">Glycerol metabolism</keyword>
<dbReference type="Pfam" id="PF03982">
    <property type="entry name" value="DAGAT"/>
    <property type="match status" value="1"/>
</dbReference>
<dbReference type="InterPro" id="IPR007130">
    <property type="entry name" value="DAGAT"/>
</dbReference>
<comment type="similarity">
    <text evidence="4 14">Belongs to the diacylglycerol acyltransferase family.</text>
</comment>
<keyword evidence="6 14" id="KW-0808">Transferase</keyword>
<name>A0ABD3NMB3_9STRA</name>
<keyword evidence="16" id="KW-1185">Reference proteome</keyword>
<feature type="transmembrane region" description="Helical" evidence="14">
    <location>
        <begin position="61"/>
        <end position="85"/>
    </location>
</feature>
<dbReference type="EC" id="2.3.1.-" evidence="14"/>
<dbReference type="GO" id="GO:0005789">
    <property type="term" value="C:endoplasmic reticulum membrane"/>
    <property type="evidence" value="ECO:0007669"/>
    <property type="project" value="UniProtKB-SubCell"/>
</dbReference>
<evidence type="ECO:0000256" key="1">
    <source>
        <dbReference type="ARBA" id="ARBA00004477"/>
    </source>
</evidence>
<evidence type="ECO:0000256" key="4">
    <source>
        <dbReference type="ARBA" id="ARBA00005420"/>
    </source>
</evidence>